<protein>
    <submittedName>
        <fullName evidence="3">Cell division protein cdc48ap</fullName>
    </submittedName>
</protein>
<name>A0A2C6KHP1_9APIC</name>
<dbReference type="InterPro" id="IPR009010">
    <property type="entry name" value="Asp_de-COase-like_dom_sf"/>
</dbReference>
<evidence type="ECO:0000256" key="1">
    <source>
        <dbReference type="SAM" id="MobiDB-lite"/>
    </source>
</evidence>
<dbReference type="Pfam" id="PF02359">
    <property type="entry name" value="CDC48_N"/>
    <property type="match status" value="1"/>
</dbReference>
<keyword evidence="3" id="KW-0131">Cell cycle</keyword>
<dbReference type="EMBL" id="MIGC01005722">
    <property type="protein sequence ID" value="PHJ16639.1"/>
    <property type="molecule type" value="Genomic_DNA"/>
</dbReference>
<dbReference type="AlphaFoldDB" id="A0A2C6KHP1"/>
<organism evidence="3 4">
    <name type="scientific">Cystoisospora suis</name>
    <dbReference type="NCBI Taxonomy" id="483139"/>
    <lineage>
        <taxon>Eukaryota</taxon>
        <taxon>Sar</taxon>
        <taxon>Alveolata</taxon>
        <taxon>Apicomplexa</taxon>
        <taxon>Conoidasida</taxon>
        <taxon>Coccidia</taxon>
        <taxon>Eucoccidiorida</taxon>
        <taxon>Eimeriorina</taxon>
        <taxon>Sarcocystidae</taxon>
        <taxon>Cystoisospora</taxon>
    </lineage>
</organism>
<keyword evidence="3" id="KW-0132">Cell division</keyword>
<dbReference type="GeneID" id="94432867"/>
<feature type="compositionally biased region" description="Basic and acidic residues" evidence="1">
    <location>
        <begin position="310"/>
        <end position="319"/>
    </location>
</feature>
<feature type="domain" description="CDC48 N-terminal subdomain" evidence="2">
    <location>
        <begin position="192"/>
        <end position="276"/>
    </location>
</feature>
<dbReference type="Proteomes" id="UP000221165">
    <property type="component" value="Unassembled WGS sequence"/>
</dbReference>
<feature type="compositionally biased region" description="Acidic residues" evidence="1">
    <location>
        <begin position="370"/>
        <end position="384"/>
    </location>
</feature>
<feature type="compositionally biased region" description="Basic and acidic residues" evidence="1">
    <location>
        <begin position="344"/>
        <end position="357"/>
    </location>
</feature>
<evidence type="ECO:0000313" key="4">
    <source>
        <dbReference type="Proteomes" id="UP000221165"/>
    </source>
</evidence>
<keyword evidence="4" id="KW-1185">Reference proteome</keyword>
<feature type="non-terminal residue" evidence="3">
    <location>
        <position position="404"/>
    </location>
</feature>
<sequence>SPILFHCLVNLTTALNTSSSSSSSSSSFPRSLATSSSPLLSFSPSASDLSSSFTPPSSSFSLFPSEVRKYQSTVRQHRPSRHSSPLPVALLFSSNPKHKSTPPSPPNSSSSHPLSSCSSSSSHLSNSSSSCRSGVSTLPSSSSSMLSSSSPSSSSSSCLSNIRGGKSFFSSSSSPSPSPSSSSSSSLPASPNLLILTQPHKGDPSAVYIHPKAMRDLRIEAGDIVLLSGRRKRETFGIALPEKSLENPRHIQMNSQSMKNIKLHAEDVVKVIPQRFLPHAKRVYVLPFSDSLDQAFHSYFSKKNKPYLHSSERMGDPRPSRGGGEQEEEEEEGVMGKKTHSGRFSREEEQGIRRGDRSSSSSRSSYQRDYEEEEEEEEEEEDFSISDAIEGFFKHSPRPLKVGD</sequence>
<evidence type="ECO:0000259" key="2">
    <source>
        <dbReference type="SMART" id="SM01073"/>
    </source>
</evidence>
<dbReference type="VEuPathDB" id="ToxoDB:CSUI_009541"/>
<dbReference type="SUPFAM" id="SSF50692">
    <property type="entry name" value="ADC-like"/>
    <property type="match status" value="1"/>
</dbReference>
<feature type="non-terminal residue" evidence="3">
    <location>
        <position position="1"/>
    </location>
</feature>
<dbReference type="RefSeq" id="XP_067918365.1">
    <property type="nucleotide sequence ID" value="XM_068069656.1"/>
</dbReference>
<feature type="compositionally biased region" description="Low complexity" evidence="1">
    <location>
        <begin position="167"/>
        <end position="191"/>
    </location>
</feature>
<dbReference type="SMART" id="SM01073">
    <property type="entry name" value="CDC48_N"/>
    <property type="match status" value="1"/>
</dbReference>
<evidence type="ECO:0000313" key="3">
    <source>
        <dbReference type="EMBL" id="PHJ16639.1"/>
    </source>
</evidence>
<feature type="compositionally biased region" description="Low complexity" evidence="1">
    <location>
        <begin position="18"/>
        <end position="65"/>
    </location>
</feature>
<dbReference type="Gene3D" id="2.40.40.20">
    <property type="match status" value="1"/>
</dbReference>
<dbReference type="InterPro" id="IPR003338">
    <property type="entry name" value="CDC4_N-term_subdom"/>
</dbReference>
<comment type="caution">
    <text evidence="3">The sequence shown here is derived from an EMBL/GenBank/DDBJ whole genome shotgun (WGS) entry which is preliminary data.</text>
</comment>
<feature type="region of interest" description="Disordered" evidence="1">
    <location>
        <begin position="16"/>
        <end position="196"/>
    </location>
</feature>
<gene>
    <name evidence="3" type="ORF">CSUI_009541</name>
</gene>
<reference evidence="3 4" key="1">
    <citation type="journal article" date="2017" name="Int. J. Parasitol.">
        <title>The genome of the protozoan parasite Cystoisospora suis and a reverse vaccinology approach to identify vaccine candidates.</title>
        <authorList>
            <person name="Palmieri N."/>
            <person name="Shrestha A."/>
            <person name="Ruttkowski B."/>
            <person name="Beck T."/>
            <person name="Vogl C."/>
            <person name="Tomley F."/>
            <person name="Blake D.P."/>
            <person name="Joachim A."/>
        </authorList>
    </citation>
    <scope>NUCLEOTIDE SEQUENCE [LARGE SCALE GENOMIC DNA]</scope>
    <source>
        <strain evidence="3 4">Wien I</strain>
    </source>
</reference>
<dbReference type="GO" id="GO:0051301">
    <property type="term" value="P:cell division"/>
    <property type="evidence" value="ECO:0007669"/>
    <property type="project" value="UniProtKB-KW"/>
</dbReference>
<proteinExistence type="predicted"/>
<feature type="compositionally biased region" description="Low complexity" evidence="1">
    <location>
        <begin position="107"/>
        <end position="160"/>
    </location>
</feature>
<feature type="region of interest" description="Disordered" evidence="1">
    <location>
        <begin position="307"/>
        <end position="404"/>
    </location>
</feature>
<feature type="compositionally biased region" description="Low complexity" evidence="1">
    <location>
        <begin position="358"/>
        <end position="367"/>
    </location>
</feature>
<accession>A0A2C6KHP1</accession>